<dbReference type="AlphaFoldDB" id="D7AWL1"/>
<evidence type="ECO:0000256" key="3">
    <source>
        <dbReference type="ARBA" id="ARBA00023125"/>
    </source>
</evidence>
<dbReference type="STRING" id="446468.Ndas_2387"/>
<organism evidence="7 8">
    <name type="scientific">Nocardiopsis dassonvillei (strain ATCC 23218 / DSM 43111 / CIP 107115 / JCM 7437 / KCTC 9190 / NBRC 14626 / NCTC 10488 / NRRL B-5397 / IMRU 509)</name>
    <name type="common">Actinomadura dassonvillei</name>
    <dbReference type="NCBI Taxonomy" id="446468"/>
    <lineage>
        <taxon>Bacteria</taxon>
        <taxon>Bacillati</taxon>
        <taxon>Actinomycetota</taxon>
        <taxon>Actinomycetes</taxon>
        <taxon>Streptosporangiales</taxon>
        <taxon>Nocardiopsidaceae</taxon>
        <taxon>Nocardiopsis</taxon>
    </lineage>
</organism>
<evidence type="ECO:0000313" key="8">
    <source>
        <dbReference type="Proteomes" id="UP000002219"/>
    </source>
</evidence>
<proteinExistence type="inferred from homology"/>
<keyword evidence="3" id="KW-0238">DNA-binding</keyword>
<sequence>MMLSKTETTISMPERHTMRAMDLVGACKAFVNVSERGSFTLGAAAARIPQPVASRRIAALERHLGARLFDRSTRRATLTQFGRDMLPSARRLVRLAEEMEHDAERAALRPLRLAVPDTCATRDLALLGAEAREEGIHLDFRSAAPAARTELLGAREVRAALAGVPPGEAAWTVPLGLAGAGEPRAGAVYLETLRLPRDRSSSRGRRVWLQPEDDVPHVRDPLNRLRDAVGLRPGQVVLAASLASAAAEVLGSEDLLLCSPRQAEDLGLYWRPTGEVRLARGYEVAAETGDEAERLRALLGRAIARCLGAPAGESRGEPSGREPLGRPDPGQEPA</sequence>
<evidence type="ECO:0000256" key="5">
    <source>
        <dbReference type="SAM" id="MobiDB-lite"/>
    </source>
</evidence>
<dbReference type="GO" id="GO:0000976">
    <property type="term" value="F:transcription cis-regulatory region binding"/>
    <property type="evidence" value="ECO:0007669"/>
    <property type="project" value="TreeGrafter"/>
</dbReference>
<evidence type="ECO:0000313" key="7">
    <source>
        <dbReference type="EMBL" id="ADH67808.1"/>
    </source>
</evidence>
<dbReference type="Pfam" id="PF00126">
    <property type="entry name" value="HTH_1"/>
    <property type="match status" value="1"/>
</dbReference>
<dbReference type="InterPro" id="IPR036390">
    <property type="entry name" value="WH_DNA-bd_sf"/>
</dbReference>
<dbReference type="InterPro" id="IPR000847">
    <property type="entry name" value="LysR_HTH_N"/>
</dbReference>
<dbReference type="eggNOG" id="COG0583">
    <property type="taxonomic scope" value="Bacteria"/>
</dbReference>
<dbReference type="HOGENOM" id="CLU_082995_0_0_11"/>
<dbReference type="EMBL" id="CP002040">
    <property type="protein sequence ID" value="ADH67808.1"/>
    <property type="molecule type" value="Genomic_DNA"/>
</dbReference>
<keyword evidence="2" id="KW-0805">Transcription regulation</keyword>
<dbReference type="KEGG" id="nda:Ndas_2387"/>
<protein>
    <submittedName>
        <fullName evidence="7">Transcriptional regulator, LysR family</fullName>
    </submittedName>
</protein>
<dbReference type="Gene3D" id="1.10.10.10">
    <property type="entry name" value="Winged helix-like DNA-binding domain superfamily/Winged helix DNA-binding domain"/>
    <property type="match status" value="1"/>
</dbReference>
<feature type="domain" description="HTH lysR-type" evidence="6">
    <location>
        <begin position="28"/>
        <end position="79"/>
    </location>
</feature>
<comment type="similarity">
    <text evidence="1">Belongs to the LysR transcriptional regulatory family.</text>
</comment>
<dbReference type="InterPro" id="IPR036388">
    <property type="entry name" value="WH-like_DNA-bd_sf"/>
</dbReference>
<feature type="region of interest" description="Disordered" evidence="5">
    <location>
        <begin position="309"/>
        <end position="334"/>
    </location>
</feature>
<accession>D7AWL1</accession>
<feature type="compositionally biased region" description="Basic and acidic residues" evidence="5">
    <location>
        <begin position="314"/>
        <end position="325"/>
    </location>
</feature>
<gene>
    <name evidence="7" type="ordered locus">Ndas_2387</name>
</gene>
<reference evidence="7 8" key="1">
    <citation type="journal article" date="2010" name="Stand. Genomic Sci.">
        <title>Complete genome sequence of Nocardiopsis dassonvillei type strain (IMRU 509).</title>
        <authorList>
            <person name="Sun H."/>
            <person name="Lapidus A."/>
            <person name="Nolan M."/>
            <person name="Lucas S."/>
            <person name="Del Rio T.G."/>
            <person name="Tice H."/>
            <person name="Cheng J.F."/>
            <person name="Tapia R."/>
            <person name="Han C."/>
            <person name="Goodwin L."/>
            <person name="Pitluck S."/>
            <person name="Pagani I."/>
            <person name="Ivanova N."/>
            <person name="Mavromatis K."/>
            <person name="Mikhailova N."/>
            <person name="Pati A."/>
            <person name="Chen A."/>
            <person name="Palaniappan K."/>
            <person name="Land M."/>
            <person name="Hauser L."/>
            <person name="Chang Y.J."/>
            <person name="Jeffries C.D."/>
            <person name="Djao O.D."/>
            <person name="Rohde M."/>
            <person name="Sikorski J."/>
            <person name="Goker M."/>
            <person name="Woyke T."/>
            <person name="Bristow J."/>
            <person name="Eisen J.A."/>
            <person name="Markowitz V."/>
            <person name="Hugenholtz P."/>
            <person name="Kyrpides N.C."/>
            <person name="Klenk H.P."/>
        </authorList>
    </citation>
    <scope>NUCLEOTIDE SEQUENCE [LARGE SCALE GENOMIC DNA]</scope>
    <source>
        <strain evidence="8">ATCC 23218 / DSM 43111 / CIP 107115 / JCM 7437 / KCTC 9190 / NBRC 14626 / NCTC 10488 / NRRL B-5397 / IMRU 509</strain>
    </source>
</reference>
<dbReference type="PANTHER" id="PTHR30126">
    <property type="entry name" value="HTH-TYPE TRANSCRIPTIONAL REGULATOR"/>
    <property type="match status" value="1"/>
</dbReference>
<keyword evidence="8" id="KW-1185">Reference proteome</keyword>
<evidence type="ECO:0000256" key="2">
    <source>
        <dbReference type="ARBA" id="ARBA00023015"/>
    </source>
</evidence>
<evidence type="ECO:0000256" key="1">
    <source>
        <dbReference type="ARBA" id="ARBA00009437"/>
    </source>
</evidence>
<name>D7AWL1_NOCDD</name>
<keyword evidence="4" id="KW-0804">Transcription</keyword>
<dbReference type="GO" id="GO:0003700">
    <property type="term" value="F:DNA-binding transcription factor activity"/>
    <property type="evidence" value="ECO:0007669"/>
    <property type="project" value="InterPro"/>
</dbReference>
<dbReference type="SUPFAM" id="SSF46785">
    <property type="entry name" value="Winged helix' DNA-binding domain"/>
    <property type="match status" value="1"/>
</dbReference>
<dbReference type="PANTHER" id="PTHR30126:SF40">
    <property type="entry name" value="HTH-TYPE TRANSCRIPTIONAL REGULATOR GLTR"/>
    <property type="match status" value="1"/>
</dbReference>
<dbReference type="FunFam" id="1.10.10.10:FF:000001">
    <property type="entry name" value="LysR family transcriptional regulator"/>
    <property type="match status" value="1"/>
</dbReference>
<dbReference type="PROSITE" id="PS50931">
    <property type="entry name" value="HTH_LYSR"/>
    <property type="match status" value="1"/>
</dbReference>
<dbReference type="Proteomes" id="UP000002219">
    <property type="component" value="Chromosome 1"/>
</dbReference>
<evidence type="ECO:0000256" key="4">
    <source>
        <dbReference type="ARBA" id="ARBA00023163"/>
    </source>
</evidence>
<evidence type="ECO:0000259" key="6">
    <source>
        <dbReference type="PROSITE" id="PS50931"/>
    </source>
</evidence>